<evidence type="ECO:0000313" key="2">
    <source>
        <dbReference type="Proteomes" id="UP001652740"/>
    </source>
</evidence>
<proteinExistence type="inferred from homology"/>
<dbReference type="Proteomes" id="UP001652740">
    <property type="component" value="Unplaced"/>
</dbReference>
<dbReference type="InParanoid" id="A0A6J1WJR6"/>
<dbReference type="InterPro" id="IPR027885">
    <property type="entry name" value="UPF0728"/>
</dbReference>
<sequence>MSFQYVSIYYGPCDSFNTLAHKPQKLKGLRDRLQKLGYRVDFVPVQFVNYCVLEMCGYEIFRCNIQNLSFNTPYYLDPVCQRAVQAVVDSTAKFWRARRYLWFCKLIEDQIFKRSEYLPKDYWHNETESKQFTNCLDCVNCCGILTSRKKD</sequence>
<dbReference type="KEGG" id="gmw:113511942"/>
<gene>
    <name evidence="3" type="primary">LOC113511942</name>
</gene>
<dbReference type="PANTHER" id="PTHR28448:SF1">
    <property type="entry name" value="UPF0728 PROTEIN C10ORF53"/>
    <property type="match status" value="1"/>
</dbReference>
<protein>
    <submittedName>
        <fullName evidence="3">UPF0728 protein v1g117062-like</fullName>
    </submittedName>
</protein>
<dbReference type="PANTHER" id="PTHR28448">
    <property type="entry name" value="UPF0728 PROTEIN C10ORF53"/>
    <property type="match status" value="1"/>
</dbReference>
<comment type="similarity">
    <text evidence="1">Belongs to the UPF0728 family.</text>
</comment>
<name>A0A6J1WJR6_GALME</name>
<dbReference type="AlphaFoldDB" id="A0A6J1WJR6"/>
<dbReference type="RefSeq" id="XP_026751471.2">
    <property type="nucleotide sequence ID" value="XM_026895670.3"/>
</dbReference>
<evidence type="ECO:0000313" key="3">
    <source>
        <dbReference type="RefSeq" id="XP_026751471.2"/>
    </source>
</evidence>
<dbReference type="Pfam" id="PF15092">
    <property type="entry name" value="UPF0728"/>
    <property type="match status" value="1"/>
</dbReference>
<evidence type="ECO:0000256" key="1">
    <source>
        <dbReference type="ARBA" id="ARBA00009973"/>
    </source>
</evidence>
<reference evidence="3" key="1">
    <citation type="submission" date="2025-08" db="UniProtKB">
        <authorList>
            <consortium name="RefSeq"/>
        </authorList>
    </citation>
    <scope>IDENTIFICATION</scope>
    <source>
        <tissue evidence="3">Whole larvae</tissue>
    </source>
</reference>
<keyword evidence="2" id="KW-1185">Reference proteome</keyword>
<organism evidence="2 3">
    <name type="scientific">Galleria mellonella</name>
    <name type="common">Greater wax moth</name>
    <dbReference type="NCBI Taxonomy" id="7137"/>
    <lineage>
        <taxon>Eukaryota</taxon>
        <taxon>Metazoa</taxon>
        <taxon>Ecdysozoa</taxon>
        <taxon>Arthropoda</taxon>
        <taxon>Hexapoda</taxon>
        <taxon>Insecta</taxon>
        <taxon>Pterygota</taxon>
        <taxon>Neoptera</taxon>
        <taxon>Endopterygota</taxon>
        <taxon>Lepidoptera</taxon>
        <taxon>Glossata</taxon>
        <taxon>Ditrysia</taxon>
        <taxon>Pyraloidea</taxon>
        <taxon>Pyralidae</taxon>
        <taxon>Galleriinae</taxon>
        <taxon>Galleria</taxon>
    </lineage>
</organism>
<accession>A0A6J1WJR6</accession>
<dbReference type="GeneID" id="113511942"/>